<dbReference type="SUPFAM" id="SSF53850">
    <property type="entry name" value="Periplasmic binding protein-like II"/>
    <property type="match status" value="1"/>
</dbReference>
<protein>
    <submittedName>
        <fullName evidence="6">DNA-binding transcriptional LysR family regulator</fullName>
    </submittedName>
</protein>
<dbReference type="Proteomes" id="UP000727456">
    <property type="component" value="Unassembled WGS sequence"/>
</dbReference>
<dbReference type="RefSeq" id="WP_167074649.1">
    <property type="nucleotide sequence ID" value="NZ_JAAOZC010000009.1"/>
</dbReference>
<evidence type="ECO:0000256" key="3">
    <source>
        <dbReference type="ARBA" id="ARBA00023125"/>
    </source>
</evidence>
<sequence length="293" mass="32344">MRPDELDLKRLKAFRLVARHGNLRQAAQRLHQSIPAVSGKLRKLEEDLGVTLFERAPNKLILTEVGRRFLNEADAVVARAERAIASLRQPSEPAGRIAVSIGSDQSWYFAPRISAFLKRFPKVELTLSIVQAADSLQRLRQGDLDLAIGVFPPLAAEFDQCQVVETSLSLLCRKNHPLLSLLNPTLEEIANHRLIVLPKHAETRKLVDRAMSLAHIDGLNIIEVANCHTASTFVDLDVGVALVHSICCANAAGETTARMELGRQFGKIGFSLVSRTDDRDNTLLATLIERLAS</sequence>
<dbReference type="PANTHER" id="PTHR30419">
    <property type="entry name" value="HTH-TYPE TRANSCRIPTIONAL REGULATOR YBHD"/>
    <property type="match status" value="1"/>
</dbReference>
<dbReference type="CDD" id="cd05466">
    <property type="entry name" value="PBP2_LTTR_substrate"/>
    <property type="match status" value="1"/>
</dbReference>
<evidence type="ECO:0000256" key="4">
    <source>
        <dbReference type="ARBA" id="ARBA00023163"/>
    </source>
</evidence>
<evidence type="ECO:0000256" key="1">
    <source>
        <dbReference type="ARBA" id="ARBA00009437"/>
    </source>
</evidence>
<keyword evidence="4" id="KW-0804">Transcription</keyword>
<evidence type="ECO:0000313" key="7">
    <source>
        <dbReference type="Proteomes" id="UP000727456"/>
    </source>
</evidence>
<dbReference type="PANTHER" id="PTHR30419:SF30">
    <property type="entry name" value="LYSR FAMILY TRANSCRIPTIONAL REGULATOR"/>
    <property type="match status" value="1"/>
</dbReference>
<accession>A0ABX0TW11</accession>
<dbReference type="PROSITE" id="PS50931">
    <property type="entry name" value="HTH_LYSR"/>
    <property type="match status" value="1"/>
</dbReference>
<evidence type="ECO:0000256" key="2">
    <source>
        <dbReference type="ARBA" id="ARBA00023015"/>
    </source>
</evidence>
<dbReference type="Pfam" id="PF00126">
    <property type="entry name" value="HTH_1"/>
    <property type="match status" value="1"/>
</dbReference>
<organism evidence="6 7">
    <name type="scientific">Sphingomonas vulcanisoli</name>
    <dbReference type="NCBI Taxonomy" id="1658060"/>
    <lineage>
        <taxon>Bacteria</taxon>
        <taxon>Pseudomonadati</taxon>
        <taxon>Pseudomonadota</taxon>
        <taxon>Alphaproteobacteria</taxon>
        <taxon>Sphingomonadales</taxon>
        <taxon>Sphingomonadaceae</taxon>
        <taxon>Sphingomonas</taxon>
    </lineage>
</organism>
<comment type="similarity">
    <text evidence="1">Belongs to the LysR transcriptional regulatory family.</text>
</comment>
<dbReference type="InterPro" id="IPR000847">
    <property type="entry name" value="LysR_HTH_N"/>
</dbReference>
<dbReference type="GO" id="GO:0003677">
    <property type="term" value="F:DNA binding"/>
    <property type="evidence" value="ECO:0007669"/>
    <property type="project" value="UniProtKB-KW"/>
</dbReference>
<dbReference type="Gene3D" id="1.10.10.10">
    <property type="entry name" value="Winged helix-like DNA-binding domain superfamily/Winged helix DNA-binding domain"/>
    <property type="match status" value="1"/>
</dbReference>
<comment type="caution">
    <text evidence="6">The sequence shown here is derived from an EMBL/GenBank/DDBJ whole genome shotgun (WGS) entry which is preliminary data.</text>
</comment>
<gene>
    <name evidence="6" type="ORF">FHS31_002860</name>
</gene>
<dbReference type="InterPro" id="IPR036388">
    <property type="entry name" value="WH-like_DNA-bd_sf"/>
</dbReference>
<dbReference type="InterPro" id="IPR036390">
    <property type="entry name" value="WH_DNA-bd_sf"/>
</dbReference>
<dbReference type="SUPFAM" id="SSF46785">
    <property type="entry name" value="Winged helix' DNA-binding domain"/>
    <property type="match status" value="1"/>
</dbReference>
<proteinExistence type="inferred from homology"/>
<dbReference type="InterPro" id="IPR050950">
    <property type="entry name" value="HTH-type_LysR_regulators"/>
</dbReference>
<dbReference type="Pfam" id="PF03466">
    <property type="entry name" value="LysR_substrate"/>
    <property type="match status" value="1"/>
</dbReference>
<keyword evidence="7" id="KW-1185">Reference proteome</keyword>
<dbReference type="PRINTS" id="PR00039">
    <property type="entry name" value="HTHLYSR"/>
</dbReference>
<dbReference type="EMBL" id="JAAOZC010000009">
    <property type="protein sequence ID" value="NIJ09228.1"/>
    <property type="molecule type" value="Genomic_DNA"/>
</dbReference>
<reference evidence="6 7" key="1">
    <citation type="submission" date="2020-03" db="EMBL/GenBank/DDBJ databases">
        <title>Genomic Encyclopedia of Type Strains, Phase III (KMG-III): the genomes of soil and plant-associated and newly described type strains.</title>
        <authorList>
            <person name="Whitman W."/>
        </authorList>
    </citation>
    <scope>NUCLEOTIDE SEQUENCE [LARGE SCALE GENOMIC DNA]</scope>
    <source>
        <strain evidence="6 7">CECT 8804</strain>
    </source>
</reference>
<feature type="domain" description="HTH lysR-type" evidence="5">
    <location>
        <begin position="6"/>
        <end position="63"/>
    </location>
</feature>
<keyword evidence="3 6" id="KW-0238">DNA-binding</keyword>
<keyword evidence="2" id="KW-0805">Transcription regulation</keyword>
<evidence type="ECO:0000313" key="6">
    <source>
        <dbReference type="EMBL" id="NIJ09228.1"/>
    </source>
</evidence>
<dbReference type="Gene3D" id="3.40.190.290">
    <property type="match status" value="1"/>
</dbReference>
<name>A0ABX0TW11_9SPHN</name>
<dbReference type="InterPro" id="IPR005119">
    <property type="entry name" value="LysR_subst-bd"/>
</dbReference>
<evidence type="ECO:0000259" key="5">
    <source>
        <dbReference type="PROSITE" id="PS50931"/>
    </source>
</evidence>